<reference evidence="2 3" key="1">
    <citation type="submission" date="2018-08" db="EMBL/GenBank/DDBJ databases">
        <title>Complete genome sequence of type strain Thalassospira indica MCCC 1A01103T, isolated from isolated from deep seawater of the Indian Ocean.</title>
        <authorList>
            <person name="Liu Y."/>
        </authorList>
    </citation>
    <scope>NUCLEOTIDE SEQUENCE [LARGE SCALE GENOMIC DNA]</scope>
    <source>
        <strain evidence="2 3">PB8BT</strain>
    </source>
</reference>
<feature type="domain" description="HTH cro/C1-type" evidence="1">
    <location>
        <begin position="70"/>
        <end position="124"/>
    </location>
</feature>
<evidence type="ECO:0000313" key="2">
    <source>
        <dbReference type="EMBL" id="AXO13755.1"/>
    </source>
</evidence>
<organism evidence="2 3">
    <name type="scientific">Thalassospira indica</name>
    <dbReference type="NCBI Taxonomy" id="1891279"/>
    <lineage>
        <taxon>Bacteria</taxon>
        <taxon>Pseudomonadati</taxon>
        <taxon>Pseudomonadota</taxon>
        <taxon>Alphaproteobacteria</taxon>
        <taxon>Rhodospirillales</taxon>
        <taxon>Thalassospiraceae</taxon>
        <taxon>Thalassospira</taxon>
    </lineage>
</organism>
<dbReference type="PROSITE" id="PS50943">
    <property type="entry name" value="HTH_CROC1"/>
    <property type="match status" value="1"/>
</dbReference>
<evidence type="ECO:0000313" key="3">
    <source>
        <dbReference type="Proteomes" id="UP000256971"/>
    </source>
</evidence>
<dbReference type="InterPro" id="IPR001387">
    <property type="entry name" value="Cro/C1-type_HTH"/>
</dbReference>
<dbReference type="EMBL" id="CP031555">
    <property type="protein sequence ID" value="AXO13755.1"/>
    <property type="molecule type" value="Genomic_DNA"/>
</dbReference>
<dbReference type="SMART" id="SM00530">
    <property type="entry name" value="HTH_XRE"/>
    <property type="match status" value="1"/>
</dbReference>
<name>A0ABM6XVV6_9PROT</name>
<gene>
    <name evidence="2" type="ORF">DY252_05615</name>
</gene>
<protein>
    <submittedName>
        <fullName evidence="2">XRE family transcriptional regulator</fullName>
    </submittedName>
</protein>
<keyword evidence="3" id="KW-1185">Reference proteome</keyword>
<evidence type="ECO:0000259" key="1">
    <source>
        <dbReference type="PROSITE" id="PS50943"/>
    </source>
</evidence>
<dbReference type="Gene3D" id="1.10.260.40">
    <property type="entry name" value="lambda repressor-like DNA-binding domains"/>
    <property type="match status" value="1"/>
</dbReference>
<dbReference type="SUPFAM" id="SSF47413">
    <property type="entry name" value="lambda repressor-like DNA-binding domains"/>
    <property type="match status" value="1"/>
</dbReference>
<dbReference type="RefSeq" id="WP_082923319.1">
    <property type="nucleotide sequence ID" value="NZ_CP031555.1"/>
</dbReference>
<dbReference type="Pfam" id="PF01381">
    <property type="entry name" value="HTH_3"/>
    <property type="match status" value="1"/>
</dbReference>
<sequence>MPNKYTFLRNEEGLPIAVTMTFEEFRNLAPEIAEEYLTDEQLADVAARDDDGSRYPYEVMQRVLAGDHPVKVFREFRGMTQGELAEKVDVAGNYISMIERGKNPPSRKLQAALAKALDVDYGMLETGPSFEPA</sequence>
<dbReference type="CDD" id="cd00093">
    <property type="entry name" value="HTH_XRE"/>
    <property type="match status" value="1"/>
</dbReference>
<proteinExistence type="predicted"/>
<dbReference type="InterPro" id="IPR010982">
    <property type="entry name" value="Lambda_DNA-bd_dom_sf"/>
</dbReference>
<dbReference type="Proteomes" id="UP000256971">
    <property type="component" value="Chromosome"/>
</dbReference>
<accession>A0ABM6XVV6</accession>